<evidence type="ECO:0000256" key="2">
    <source>
        <dbReference type="SAM" id="MobiDB-lite"/>
    </source>
</evidence>
<feature type="transmembrane region" description="Helical" evidence="3">
    <location>
        <begin position="751"/>
        <end position="773"/>
    </location>
</feature>
<dbReference type="PANTHER" id="PTHR38434:SF1">
    <property type="entry name" value="BLL2549 PROTEIN"/>
    <property type="match status" value="1"/>
</dbReference>
<feature type="transmembrane region" description="Helical" evidence="3">
    <location>
        <begin position="357"/>
        <end position="378"/>
    </location>
</feature>
<feature type="compositionally biased region" description="Low complexity" evidence="2">
    <location>
        <begin position="131"/>
        <end position="142"/>
    </location>
</feature>
<keyword evidence="1" id="KW-0175">Coiled coil</keyword>
<feature type="coiled-coil region" evidence="1">
    <location>
        <begin position="55"/>
        <end position="82"/>
    </location>
</feature>
<dbReference type="OrthoDB" id="207428at2"/>
<accession>A0A2S2DJX8</accession>
<reference evidence="4 5" key="1">
    <citation type="submission" date="2018-05" db="EMBL/GenBank/DDBJ databases">
        <title>Complete genome sequence of Massilia oculi sp. nov. CCUG 43427T (=DSM 26321T), the type strain of M. oculi, and comparison with genome sequences of other Massilia strains.</title>
        <authorList>
            <person name="Zhu B."/>
        </authorList>
    </citation>
    <scope>NUCLEOTIDE SEQUENCE [LARGE SCALE GENOMIC DNA]</scope>
    <source>
        <strain evidence="4 5">CCUG 43427</strain>
    </source>
</reference>
<feature type="transmembrane region" description="Helical" evidence="3">
    <location>
        <begin position="1032"/>
        <end position="1049"/>
    </location>
</feature>
<evidence type="ECO:0000313" key="5">
    <source>
        <dbReference type="Proteomes" id="UP000245820"/>
    </source>
</evidence>
<feature type="transmembrane region" description="Helical" evidence="3">
    <location>
        <begin position="495"/>
        <end position="515"/>
    </location>
</feature>
<feature type="transmembrane region" description="Helical" evidence="3">
    <location>
        <begin position="861"/>
        <end position="878"/>
    </location>
</feature>
<feature type="transmembrane region" description="Helical" evidence="3">
    <location>
        <begin position="390"/>
        <end position="410"/>
    </location>
</feature>
<keyword evidence="5" id="KW-1185">Reference proteome</keyword>
<dbReference type="AlphaFoldDB" id="A0A2S2DJX8"/>
<feature type="transmembrane region" description="Helical" evidence="3">
    <location>
        <begin position="206"/>
        <end position="223"/>
    </location>
</feature>
<feature type="transmembrane region" description="Helical" evidence="3">
    <location>
        <begin position="999"/>
        <end position="1020"/>
    </location>
</feature>
<feature type="transmembrane region" description="Helical" evidence="3">
    <location>
        <begin position="898"/>
        <end position="916"/>
    </location>
</feature>
<dbReference type="KEGG" id="mtim:DIR46_15110"/>
<evidence type="ECO:0000256" key="3">
    <source>
        <dbReference type="SAM" id="Phobius"/>
    </source>
</evidence>
<protein>
    <submittedName>
        <fullName evidence="4">DUF2339 domain-containing protein</fullName>
    </submittedName>
</protein>
<dbReference type="PANTHER" id="PTHR38434">
    <property type="entry name" value="BLL2549 PROTEIN"/>
    <property type="match status" value="1"/>
</dbReference>
<feature type="region of interest" description="Disordered" evidence="2">
    <location>
        <begin position="106"/>
        <end position="145"/>
    </location>
</feature>
<dbReference type="Pfam" id="PF10101">
    <property type="entry name" value="DUF2339"/>
    <property type="match status" value="2"/>
</dbReference>
<feature type="transmembrane region" description="Helical" evidence="3">
    <location>
        <begin position="333"/>
        <end position="351"/>
    </location>
</feature>
<keyword evidence="3" id="KW-0472">Membrane</keyword>
<keyword evidence="3" id="KW-1133">Transmembrane helix</keyword>
<evidence type="ECO:0000256" key="1">
    <source>
        <dbReference type="SAM" id="Coils"/>
    </source>
</evidence>
<feature type="transmembrane region" description="Helical" evidence="3">
    <location>
        <begin position="36"/>
        <end position="56"/>
    </location>
</feature>
<feature type="transmembrane region" description="Helical" evidence="3">
    <location>
        <begin position="230"/>
        <end position="253"/>
    </location>
</feature>
<feature type="transmembrane region" description="Helical" evidence="3">
    <location>
        <begin position="617"/>
        <end position="639"/>
    </location>
</feature>
<feature type="transmembrane region" description="Helical" evidence="3">
    <location>
        <begin position="178"/>
        <end position="200"/>
    </location>
</feature>
<name>A0A2S2DJX8_9BURK</name>
<feature type="transmembrane region" description="Helical" evidence="3">
    <location>
        <begin position="586"/>
        <end position="605"/>
    </location>
</feature>
<feature type="transmembrane region" description="Helical" evidence="3">
    <location>
        <begin position="651"/>
        <end position="668"/>
    </location>
</feature>
<feature type="transmembrane region" description="Helical" evidence="3">
    <location>
        <begin position="558"/>
        <end position="580"/>
    </location>
</feature>
<proteinExistence type="predicted"/>
<organism evidence="4 5">
    <name type="scientific">Massilia oculi</name>
    <dbReference type="NCBI Taxonomy" id="945844"/>
    <lineage>
        <taxon>Bacteria</taxon>
        <taxon>Pseudomonadati</taxon>
        <taxon>Pseudomonadota</taxon>
        <taxon>Betaproteobacteria</taxon>
        <taxon>Burkholderiales</taxon>
        <taxon>Oxalobacteraceae</taxon>
        <taxon>Telluria group</taxon>
        <taxon>Massilia</taxon>
    </lineage>
</organism>
<feature type="compositionally biased region" description="Low complexity" evidence="2">
    <location>
        <begin position="106"/>
        <end position="116"/>
    </location>
</feature>
<evidence type="ECO:0000313" key="4">
    <source>
        <dbReference type="EMBL" id="AWL05628.1"/>
    </source>
</evidence>
<feature type="transmembrane region" description="Helical" evidence="3">
    <location>
        <begin position="721"/>
        <end position="739"/>
    </location>
</feature>
<dbReference type="Proteomes" id="UP000245820">
    <property type="component" value="Chromosome"/>
</dbReference>
<feature type="transmembrane region" description="Helical" evidence="3">
    <location>
        <begin position="283"/>
        <end position="302"/>
    </location>
</feature>
<feature type="transmembrane region" description="Helical" evidence="3">
    <location>
        <begin position="471"/>
        <end position="488"/>
    </location>
</feature>
<feature type="transmembrane region" description="Helical" evidence="3">
    <location>
        <begin position="259"/>
        <end position="278"/>
    </location>
</feature>
<feature type="transmembrane region" description="Helical" evidence="3">
    <location>
        <begin position="444"/>
        <end position="465"/>
    </location>
</feature>
<feature type="transmembrane region" description="Helical" evidence="3">
    <location>
        <begin position="966"/>
        <end position="987"/>
    </location>
</feature>
<feature type="transmembrane region" description="Helical" evidence="3">
    <location>
        <begin position="823"/>
        <end position="841"/>
    </location>
</feature>
<feature type="transmembrane region" description="Helical" evidence="3">
    <location>
        <begin position="308"/>
        <end position="326"/>
    </location>
</feature>
<dbReference type="EMBL" id="CP029343">
    <property type="protein sequence ID" value="AWL05628.1"/>
    <property type="molecule type" value="Genomic_DNA"/>
</dbReference>
<gene>
    <name evidence="4" type="ORF">DIR46_15110</name>
</gene>
<keyword evidence="3" id="KW-0812">Transmembrane</keyword>
<feature type="transmembrane region" description="Helical" evidence="3">
    <location>
        <begin position="527"/>
        <end position="546"/>
    </location>
</feature>
<sequence length="1073" mass="115994">MLLIFLYSEDNYLAALYFIYPQYTISSHLEATMQELGFVVLAVLGYPFFVAWLMGLRKASRIDELEERMEALNQQVHRLTTPPSPSTTAWRPADADTAAAPLPDLTRAPPAAPAADDGIAHSPPKMAATTQAQARPANPRAASTVHVEPVREPILKAPPRWFIGAKTWLLTGNLVAKLGLVILFIGIGFLLKYAAATLIIPIELRLAAVVLADFGLLAWGWRLRLTRRELALPIQGTAIAVLMLVIFSAYRLYALVPSGLAFALLVFLTFFTCLLAVLQEAPWLAAFGISGGFASPVLLANGEAGSHIGLFTYYALLNAGVFALAVMRSWHPLNLLGFVFTFIVGASWGGLRYTPDHYWSAQAFLILFFLCYVAIPLSFATRGRTRMKDYVDIILVLGTPLLAFGFQIGLVKDSEFGLAFTALGLGGFYLALGIALWRSGQERLRLMVETFAVVGVVFGTLAVPFSLDARWTSAAWAVEGVGFVWLGLRNQRRLAWIFGLFLQVSAWGSFIAAASKLDVDTAAAANLWLGLLLLGCSAFLVAANLRKHASNDDCLPELASVGLLLAALALLGACWSEAVFRADGSVLANWMVVGALFTAVLLYAIGVSMTWPMAHGLALTTQVVGAGAVGIICAPGWSFTSMLETSGEQPLLGVVMLAVAAFSTSRMLQRPNLAQGDADCAASGIASVLLLWAGIWWFGPVINIAAGRLADYLPAGLGSQYARWTCVYAAAVVITAVAGMRLGPRLSWPQLRWFAIACWGMLALVTAACLHTLYASHTLPEAADWLAWTILWAGGEYAILRWSEGGSEISRMPLKILHALRTAGPWLALWPAGAILIDRWLAGPGEPLPAAQTDWAADPAWSNYLPSWAMMLALVFLLRRSQSDRWPSAPLGDWYRTVVIPGGTVLMAMLAVFWNVRHDGAMLPLPYVPLLNPLDLTTGFVLMLWANALHQLTSRSSPHRALVDRLKIGGAIAAYIWFNLILLRSAAYYGGMDYRIDALAASQLVQAMLSLVWSASALVLMRFSARMALRRAWWSGALALGIVVAKLFLVDVANGSASGASSPSSVSDCCCCW</sequence>
<feature type="transmembrane region" description="Helical" evidence="3">
    <location>
        <begin position="785"/>
        <end position="802"/>
    </location>
</feature>
<feature type="transmembrane region" description="Helical" evidence="3">
    <location>
        <begin position="680"/>
        <end position="699"/>
    </location>
</feature>
<dbReference type="InterPro" id="IPR019286">
    <property type="entry name" value="DUF2339_TM"/>
</dbReference>
<feature type="transmembrane region" description="Helical" evidence="3">
    <location>
        <begin position="416"/>
        <end position="437"/>
    </location>
</feature>